<keyword evidence="3" id="KW-1003">Cell membrane</keyword>
<keyword evidence="8" id="KW-1185">Reference proteome</keyword>
<keyword evidence="5" id="KW-1133">Transmembrane helix</keyword>
<reference evidence="7 8" key="1">
    <citation type="journal article" date="2009" name="Stand. Genomic Sci.">
        <title>Complete genome sequence of Jonesia denitrificans type strain (Prevot 55134).</title>
        <authorList>
            <person name="Pukall R."/>
            <person name="Gehrich-Schroter G."/>
            <person name="Lapidus A."/>
            <person name="Nolan M."/>
            <person name="Glavina Del Rio T."/>
            <person name="Lucas S."/>
            <person name="Chen F."/>
            <person name="Tice H."/>
            <person name="Pitluck S."/>
            <person name="Cheng J.F."/>
            <person name="Copeland A."/>
            <person name="Saunders E."/>
            <person name="Brettin T."/>
            <person name="Detter J.C."/>
            <person name="Bruce D."/>
            <person name="Goodwin L."/>
            <person name="Pati A."/>
            <person name="Ivanova N."/>
            <person name="Mavromatis K."/>
            <person name="Ovchinnikova G."/>
            <person name="Chen A."/>
            <person name="Palaniappan K."/>
            <person name="Land M."/>
            <person name="Hauser L."/>
            <person name="Chang Y.J."/>
            <person name="Jeffries C.D."/>
            <person name="Chain P."/>
            <person name="Goker M."/>
            <person name="Bristow J."/>
            <person name="Eisen J.A."/>
            <person name="Markowitz V."/>
            <person name="Hugenholtz P."/>
            <person name="Kyrpides N.C."/>
            <person name="Klenk H.P."/>
            <person name="Han C."/>
        </authorList>
    </citation>
    <scope>NUCLEOTIDE SEQUENCE [LARGE SCALE GENOMIC DNA]</scope>
    <source>
        <strain evidence="8">ATCC 14870 / DSM 20603 / BCRC 15368 / CIP 55.134 / JCM 11481 / NBRC 15587 / NCTC 10816 / Prevot 55134</strain>
    </source>
</reference>
<organism evidence="7 8">
    <name type="scientific">Jonesia denitrificans (strain ATCC 14870 / DSM 20603 / BCRC 15368 / CIP 55.134 / JCM 11481 / NBRC 15587 / NCTC 10816 / Prevot 55134)</name>
    <name type="common">Listeria denitrificans</name>
    <dbReference type="NCBI Taxonomy" id="471856"/>
    <lineage>
        <taxon>Bacteria</taxon>
        <taxon>Bacillati</taxon>
        <taxon>Actinomycetota</taxon>
        <taxon>Actinomycetes</taxon>
        <taxon>Micrococcales</taxon>
        <taxon>Jonesiaceae</taxon>
        <taxon>Jonesia</taxon>
    </lineage>
</organism>
<dbReference type="PANTHER" id="PTHR34584:SF1">
    <property type="entry name" value="NA(+)_H(+) ANTIPORTER SUBUNIT E1"/>
    <property type="match status" value="1"/>
</dbReference>
<dbReference type="eggNOG" id="COG1863">
    <property type="taxonomic scope" value="Bacteria"/>
</dbReference>
<evidence type="ECO:0000256" key="5">
    <source>
        <dbReference type="ARBA" id="ARBA00022989"/>
    </source>
</evidence>
<evidence type="ECO:0000256" key="2">
    <source>
        <dbReference type="ARBA" id="ARBA00006228"/>
    </source>
</evidence>
<protein>
    <submittedName>
        <fullName evidence="7">Cation antiporter</fullName>
    </submittedName>
</protein>
<name>C7R001_JONDD</name>
<comment type="similarity">
    <text evidence="2">Belongs to the CPA3 antiporters (TC 2.A.63) subunit E family.</text>
</comment>
<evidence type="ECO:0000313" key="7">
    <source>
        <dbReference type="EMBL" id="ACV09559.1"/>
    </source>
</evidence>
<dbReference type="EMBL" id="CP001706">
    <property type="protein sequence ID" value="ACV09559.1"/>
    <property type="molecule type" value="Genomic_DNA"/>
</dbReference>
<dbReference type="STRING" id="471856.Jden_1916"/>
<dbReference type="AlphaFoldDB" id="C7R001"/>
<dbReference type="PANTHER" id="PTHR34584">
    <property type="entry name" value="NA(+)/H(+) ANTIPORTER SUBUNIT E1"/>
    <property type="match status" value="1"/>
</dbReference>
<keyword evidence="4" id="KW-0812">Transmembrane</keyword>
<comment type="subcellular location">
    <subcellularLocation>
        <location evidence="1">Cell membrane</location>
        <topology evidence="1">Multi-pass membrane protein</topology>
    </subcellularLocation>
</comment>
<evidence type="ECO:0000256" key="3">
    <source>
        <dbReference type="ARBA" id="ARBA00022475"/>
    </source>
</evidence>
<dbReference type="Proteomes" id="UP000000628">
    <property type="component" value="Chromosome"/>
</dbReference>
<dbReference type="InterPro" id="IPR002758">
    <property type="entry name" value="Cation_antiport_E"/>
</dbReference>
<keyword evidence="6" id="KW-0472">Membrane</keyword>
<evidence type="ECO:0000256" key="1">
    <source>
        <dbReference type="ARBA" id="ARBA00004651"/>
    </source>
</evidence>
<dbReference type="OrthoDB" id="3837866at2"/>
<dbReference type="Pfam" id="PF01899">
    <property type="entry name" value="MNHE"/>
    <property type="match status" value="1"/>
</dbReference>
<gene>
    <name evidence="7" type="ordered locus">Jden_1916</name>
</gene>
<dbReference type="KEGG" id="jde:Jden_1916"/>
<evidence type="ECO:0000313" key="8">
    <source>
        <dbReference type="Proteomes" id="UP000000628"/>
    </source>
</evidence>
<dbReference type="GO" id="GO:0005886">
    <property type="term" value="C:plasma membrane"/>
    <property type="evidence" value="ECO:0007669"/>
    <property type="project" value="UniProtKB-SubCell"/>
</dbReference>
<evidence type="ECO:0000256" key="4">
    <source>
        <dbReference type="ARBA" id="ARBA00022692"/>
    </source>
</evidence>
<evidence type="ECO:0000256" key="6">
    <source>
        <dbReference type="ARBA" id="ARBA00023136"/>
    </source>
</evidence>
<accession>C7R001</accession>
<sequence length="123" mass="13883">MIQWLTWPLRMVQFAGWFAWQLVLSNVAVIKDNITPGQDSTPGIVELRTQCRTDAEITALGALITLTPGTLTLGTDIIHTDDGPTRLLFVHGMYAQTAKDLRASLHDMEHRMLHSMRRKGFRP</sequence>
<dbReference type="HOGENOM" id="CLU_086615_6_0_11"/>
<dbReference type="GO" id="GO:0008324">
    <property type="term" value="F:monoatomic cation transmembrane transporter activity"/>
    <property type="evidence" value="ECO:0007669"/>
    <property type="project" value="InterPro"/>
</dbReference>
<proteinExistence type="inferred from homology"/>
<dbReference type="RefSeq" id="WP_015772187.1">
    <property type="nucleotide sequence ID" value="NC_013174.1"/>
</dbReference>